<dbReference type="KEGG" id="dfa:DFA_11146"/>
<name>F4QF26_CACFS</name>
<organism evidence="1 2">
    <name type="scientific">Cavenderia fasciculata</name>
    <name type="common">Slime mold</name>
    <name type="synonym">Dictyostelium fasciculatum</name>
    <dbReference type="NCBI Taxonomy" id="261658"/>
    <lineage>
        <taxon>Eukaryota</taxon>
        <taxon>Amoebozoa</taxon>
        <taxon>Evosea</taxon>
        <taxon>Eumycetozoa</taxon>
        <taxon>Dictyostelia</taxon>
        <taxon>Acytosteliales</taxon>
        <taxon>Cavenderiaceae</taxon>
        <taxon>Cavenderia</taxon>
    </lineage>
</organism>
<dbReference type="EMBL" id="GL883029">
    <property type="protein sequence ID" value="EGG13385.1"/>
    <property type="molecule type" value="Genomic_DNA"/>
</dbReference>
<proteinExistence type="predicted"/>
<keyword evidence="2" id="KW-1185">Reference proteome</keyword>
<dbReference type="RefSeq" id="XP_004350089.1">
    <property type="nucleotide sequence ID" value="XM_004350039.1"/>
</dbReference>
<dbReference type="AlphaFoldDB" id="F4QF26"/>
<dbReference type="GeneID" id="14866474"/>
<reference evidence="2" key="1">
    <citation type="journal article" date="2011" name="Genome Res.">
        <title>Phylogeny-wide analysis of social amoeba genomes highlights ancient origins for complex intercellular communication.</title>
        <authorList>
            <person name="Heidel A.J."/>
            <person name="Lawal H.M."/>
            <person name="Felder M."/>
            <person name="Schilde C."/>
            <person name="Helps N.R."/>
            <person name="Tunggal B."/>
            <person name="Rivero F."/>
            <person name="John U."/>
            <person name="Schleicher M."/>
            <person name="Eichinger L."/>
            <person name="Platzer M."/>
            <person name="Noegel A.A."/>
            <person name="Schaap P."/>
            <person name="Gloeckner G."/>
        </authorList>
    </citation>
    <scope>NUCLEOTIDE SEQUENCE [LARGE SCALE GENOMIC DNA]</scope>
    <source>
        <strain evidence="2">SH3</strain>
    </source>
</reference>
<dbReference type="Proteomes" id="UP000007797">
    <property type="component" value="Unassembled WGS sequence"/>
</dbReference>
<accession>F4QF26</accession>
<gene>
    <name evidence="1" type="ORF">DFA_11146</name>
</gene>
<protein>
    <submittedName>
        <fullName evidence="1">Uncharacterized protein</fullName>
    </submittedName>
</protein>
<sequence>MLNTESFSHTFEYECEEDIIETLAIVFSGVPLEDYRYWRETYALFNEQEQTIIRSSTT</sequence>
<evidence type="ECO:0000313" key="2">
    <source>
        <dbReference type="Proteomes" id="UP000007797"/>
    </source>
</evidence>
<evidence type="ECO:0000313" key="1">
    <source>
        <dbReference type="EMBL" id="EGG13385.1"/>
    </source>
</evidence>